<dbReference type="InterPro" id="IPR027417">
    <property type="entry name" value="P-loop_NTPase"/>
</dbReference>
<evidence type="ECO:0000259" key="2">
    <source>
        <dbReference type="Pfam" id="PF00685"/>
    </source>
</evidence>
<comment type="caution">
    <text evidence="3">The sequence shown here is derived from an EMBL/GenBank/DDBJ whole genome shotgun (WGS) entry which is preliminary data.</text>
</comment>
<proteinExistence type="predicted"/>
<protein>
    <recommendedName>
        <fullName evidence="2">Sulfotransferase domain-containing protein</fullName>
    </recommendedName>
</protein>
<keyword evidence="1" id="KW-1133">Transmembrane helix</keyword>
<dbReference type="InterPro" id="IPR052654">
    <property type="entry name" value="CS_Sulfotransferase"/>
</dbReference>
<dbReference type="GO" id="GO:0050659">
    <property type="term" value="F:N-acetylgalactosamine 4-sulfate 6-O-sulfotransferase activity"/>
    <property type="evidence" value="ECO:0007669"/>
    <property type="project" value="TreeGrafter"/>
</dbReference>
<keyword evidence="1" id="KW-0472">Membrane</keyword>
<feature type="transmembrane region" description="Helical" evidence="1">
    <location>
        <begin position="7"/>
        <end position="26"/>
    </location>
</feature>
<gene>
    <name evidence="3" type="ORF">LSH36_771g00034</name>
</gene>
<dbReference type="Gene3D" id="3.40.50.300">
    <property type="entry name" value="P-loop containing nucleotide triphosphate hydrolases"/>
    <property type="match status" value="1"/>
</dbReference>
<dbReference type="SUPFAM" id="SSF52540">
    <property type="entry name" value="P-loop containing nucleoside triphosphate hydrolases"/>
    <property type="match status" value="1"/>
</dbReference>
<dbReference type="EMBL" id="JAODUP010000771">
    <property type="protein sequence ID" value="KAK2144279.1"/>
    <property type="molecule type" value="Genomic_DNA"/>
</dbReference>
<sequence>MWIPYRYAIVGLPTILITYGICHVIYQQQCVISYSSTNKRFVSNFDILVNLTSLPHYESLFYKVNIVDEIIRAVNGSPMTPLADYKTPCWFAVINKEYKKSKKGRIHLSSVEKNNDTARPSTGLRCLPYAMIIGVSKSGTTDLFYRLSKHPEVFPSSRKEVRFWSKLRIGTTAVSEFPREEMSFTEYIYYFHEAARGIQEYTEIMNGKPYHPGIAMEATPHYLWDYAGWETVPGNIHLSEPRFTLPDTLRVLEPELKFIVMLRNPVDRSFKVEYFQDIFAVSHEKSWNIGCYLSQISEEDYLSLAQMFEEEHHQRGGITLNAGMYSVFLGDWFKVYPKSHFHIIKAENYYREVSSTLGEVFAFLGIKQLDDKLMDNIKEESVQNSNKSNSTEPMLPETRQLLNDLYKPFNGELAELLGNTEYLWK</sequence>
<organism evidence="3 4">
    <name type="scientific">Paralvinella palmiformis</name>
    <dbReference type="NCBI Taxonomy" id="53620"/>
    <lineage>
        <taxon>Eukaryota</taxon>
        <taxon>Metazoa</taxon>
        <taxon>Spiralia</taxon>
        <taxon>Lophotrochozoa</taxon>
        <taxon>Annelida</taxon>
        <taxon>Polychaeta</taxon>
        <taxon>Sedentaria</taxon>
        <taxon>Canalipalpata</taxon>
        <taxon>Terebellida</taxon>
        <taxon>Terebelliformia</taxon>
        <taxon>Alvinellidae</taxon>
        <taxon>Paralvinella</taxon>
    </lineage>
</organism>
<keyword evidence="1" id="KW-0812">Transmembrane</keyword>
<dbReference type="Pfam" id="PF00685">
    <property type="entry name" value="Sulfotransfer_1"/>
    <property type="match status" value="1"/>
</dbReference>
<evidence type="ECO:0000313" key="3">
    <source>
        <dbReference type="EMBL" id="KAK2144279.1"/>
    </source>
</evidence>
<evidence type="ECO:0000313" key="4">
    <source>
        <dbReference type="Proteomes" id="UP001208570"/>
    </source>
</evidence>
<name>A0AAD9MV96_9ANNE</name>
<dbReference type="AlphaFoldDB" id="A0AAD9MV96"/>
<dbReference type="InterPro" id="IPR000863">
    <property type="entry name" value="Sulfotransferase_dom"/>
</dbReference>
<dbReference type="PANTHER" id="PTHR15723:SF0">
    <property type="entry name" value="CARBOHYDRATE SULFOTRANSFERASE 15"/>
    <property type="match status" value="1"/>
</dbReference>
<dbReference type="PANTHER" id="PTHR15723">
    <property type="entry name" value="CARBOHYDRATE SULFOTRANSFERASE 15"/>
    <property type="match status" value="1"/>
</dbReference>
<accession>A0AAD9MV96</accession>
<dbReference type="Proteomes" id="UP001208570">
    <property type="component" value="Unassembled WGS sequence"/>
</dbReference>
<dbReference type="GO" id="GO:0019319">
    <property type="term" value="P:hexose biosynthetic process"/>
    <property type="evidence" value="ECO:0007669"/>
    <property type="project" value="TreeGrafter"/>
</dbReference>
<evidence type="ECO:0000256" key="1">
    <source>
        <dbReference type="SAM" id="Phobius"/>
    </source>
</evidence>
<keyword evidence="4" id="KW-1185">Reference proteome</keyword>
<reference evidence="3" key="1">
    <citation type="journal article" date="2023" name="Mol. Biol. Evol.">
        <title>Third-Generation Sequencing Reveals the Adaptive Role of the Epigenome in Three Deep-Sea Polychaetes.</title>
        <authorList>
            <person name="Perez M."/>
            <person name="Aroh O."/>
            <person name="Sun Y."/>
            <person name="Lan Y."/>
            <person name="Juniper S.K."/>
            <person name="Young C.R."/>
            <person name="Angers B."/>
            <person name="Qian P.Y."/>
        </authorList>
    </citation>
    <scope>NUCLEOTIDE SEQUENCE</scope>
    <source>
        <strain evidence="3">P08H-3</strain>
    </source>
</reference>
<feature type="domain" description="Sulfotransferase" evidence="2">
    <location>
        <begin position="130"/>
        <end position="391"/>
    </location>
</feature>